<dbReference type="Gene3D" id="3.20.20.140">
    <property type="entry name" value="Metal-dependent hydrolases"/>
    <property type="match status" value="1"/>
</dbReference>
<dbReference type="SUPFAM" id="SSF51556">
    <property type="entry name" value="Metallo-dependent hydrolases"/>
    <property type="match status" value="1"/>
</dbReference>
<protein>
    <recommendedName>
        <fullName evidence="3">Adenosine deaminase domain-containing protein</fullName>
    </recommendedName>
</protein>
<dbReference type="PANTHER" id="PTHR11409">
    <property type="entry name" value="ADENOSINE DEAMINASE"/>
    <property type="match status" value="1"/>
</dbReference>
<sequence>MNKDIHNQLVSALTTIISETNGISLSDTIDLLLSSDLQRTHREAYDLVFEFRDLLNRFQINQVVISALLKHPVSAALFEFFKNFPLKYHEEHIHLTGAISAEFLYPRLMKLLEGPDKKLYEEKITEVYGADALPIRTVGDVDRLIRLQENEGFSRYLKILYLPKLIFLNREVHAEAAYHMANELREKYNVGSIRLKFSLSRSTSSSSEQIPGIENVTPEDVVLGLYDGFKKFKDEHPDFNFILSPSFRKEANHFDSERFSNRKDHFMEQIDELVQMLDKHPFLVPHMTDVDTVGDERELYRKEHFNEMQAGFRKLQYRGFKIRSHHGETWHTLKKGIQAVDNAMNIWHIDTLEHGISLGINPNKYFHRLYQEILRKNQGGLPITNKDPLYRELTELDWGHHHAVLEKLKKGEPLNEQEDILFVKAKFHTAREVEHYQHDVLNRMIQKGVTLVSLPSSNNKLTGKFEDYKDHPFSWWEKKGVQLGVGTDNHITLNTNFIYEMLILLYTDAVNLKITKLLMVTTGETRRPFISHLLWTMKKNLRKVTS</sequence>
<dbReference type="Proteomes" id="UP001152321">
    <property type="component" value="Unassembled WGS sequence"/>
</dbReference>
<keyword evidence="2" id="KW-1185">Reference proteome</keyword>
<organism evidence="1 2">
    <name type="scientific">Bdellovibrio svalbardensis</name>
    <dbReference type="NCBI Taxonomy" id="2972972"/>
    <lineage>
        <taxon>Bacteria</taxon>
        <taxon>Pseudomonadati</taxon>
        <taxon>Bdellovibrionota</taxon>
        <taxon>Bdellovibrionia</taxon>
        <taxon>Bdellovibrionales</taxon>
        <taxon>Pseudobdellovibrionaceae</taxon>
        <taxon>Bdellovibrio</taxon>
    </lineage>
</organism>
<evidence type="ECO:0000313" key="2">
    <source>
        <dbReference type="Proteomes" id="UP001152321"/>
    </source>
</evidence>
<dbReference type="InterPro" id="IPR006330">
    <property type="entry name" value="Ado/ade_deaminase"/>
</dbReference>
<reference evidence="1" key="1">
    <citation type="submission" date="2022-08" db="EMBL/GenBank/DDBJ databases">
        <title>Novel Bdellovibrio Species Isolated from Svalbard: Designation Bdellovibrio svalbardensis.</title>
        <authorList>
            <person name="Mitchell R.J."/>
            <person name="Choi S.Y."/>
        </authorList>
    </citation>
    <scope>NUCLEOTIDE SEQUENCE</scope>
    <source>
        <strain evidence="1">PAP01</strain>
    </source>
</reference>
<dbReference type="PANTHER" id="PTHR11409:SF43">
    <property type="entry name" value="ADENOSINE DEAMINASE"/>
    <property type="match status" value="1"/>
</dbReference>
<dbReference type="EMBL" id="JANRMI010000003">
    <property type="protein sequence ID" value="MDG0817181.1"/>
    <property type="molecule type" value="Genomic_DNA"/>
</dbReference>
<dbReference type="RefSeq" id="WP_277578656.1">
    <property type="nucleotide sequence ID" value="NZ_JANRMI010000003.1"/>
</dbReference>
<accession>A0ABT6DJY5</accession>
<evidence type="ECO:0008006" key="3">
    <source>
        <dbReference type="Google" id="ProtNLM"/>
    </source>
</evidence>
<evidence type="ECO:0000313" key="1">
    <source>
        <dbReference type="EMBL" id="MDG0817181.1"/>
    </source>
</evidence>
<name>A0ABT6DJY5_9BACT</name>
<gene>
    <name evidence="1" type="ORF">NWE73_12440</name>
</gene>
<proteinExistence type="predicted"/>
<comment type="caution">
    <text evidence="1">The sequence shown here is derived from an EMBL/GenBank/DDBJ whole genome shotgun (WGS) entry which is preliminary data.</text>
</comment>
<dbReference type="InterPro" id="IPR032466">
    <property type="entry name" value="Metal_Hydrolase"/>
</dbReference>